<evidence type="ECO:0000313" key="3">
    <source>
        <dbReference type="EMBL" id="KIP20224.1"/>
    </source>
</evidence>
<comment type="caution">
    <text evidence="3">The sequence shown here is derived from an EMBL/GenBank/DDBJ whole genome shotgun (WGS) entry which is preliminary data.</text>
</comment>
<dbReference type="Proteomes" id="UP000032047">
    <property type="component" value="Unassembled WGS sequence"/>
</dbReference>
<dbReference type="Pfam" id="PF14343">
    <property type="entry name" value="PrcB_C"/>
    <property type="match status" value="1"/>
</dbReference>
<keyword evidence="1" id="KW-0732">Signal</keyword>
<feature type="chain" id="PRO_5002223445" description="PrcB C-terminal domain-containing protein" evidence="1">
    <location>
        <begin position="22"/>
        <end position="136"/>
    </location>
</feature>
<gene>
    <name evidence="3" type="ORF">JV16_02625</name>
</gene>
<dbReference type="AlphaFoldDB" id="A0A0D0HJ24"/>
<sequence length="136" mass="15615">MKKWIVMLMSFLLSACGVSKAEKQYAYKEGDQIPYEVVTEEQLPKHMRALYEKQHKQFQTYTVQQDGVTYVVIHLGERKTGGYGVEVIDVRYEKGKAIVSYKERKPAPDAMVTQALTYPKVAIKIKTSVPIEIKKK</sequence>
<organism evidence="3 4">
    <name type="scientific">Anoxybacillus ayderensis</name>
    <dbReference type="NCBI Taxonomy" id="265546"/>
    <lineage>
        <taxon>Bacteria</taxon>
        <taxon>Bacillati</taxon>
        <taxon>Bacillota</taxon>
        <taxon>Bacilli</taxon>
        <taxon>Bacillales</taxon>
        <taxon>Anoxybacillaceae</taxon>
        <taxon>Anoxybacillus</taxon>
    </lineage>
</organism>
<dbReference type="RefSeq" id="WP_021095982.1">
    <property type="nucleotide sequence ID" value="NZ_ANOC01000083.1"/>
</dbReference>
<name>A0A0D0HJ24_9BACL</name>
<dbReference type="PATRIC" id="fig|265546.4.peg.2638"/>
<evidence type="ECO:0000256" key="1">
    <source>
        <dbReference type="SAM" id="SignalP"/>
    </source>
</evidence>
<protein>
    <recommendedName>
        <fullName evidence="2">PrcB C-terminal domain-containing protein</fullName>
    </recommendedName>
</protein>
<evidence type="ECO:0000313" key="4">
    <source>
        <dbReference type="Proteomes" id="UP000032047"/>
    </source>
</evidence>
<dbReference type="PROSITE" id="PS51257">
    <property type="entry name" value="PROKAR_LIPOPROTEIN"/>
    <property type="match status" value="1"/>
</dbReference>
<feature type="domain" description="PrcB C-terminal" evidence="2">
    <location>
        <begin position="69"/>
        <end position="126"/>
    </location>
</feature>
<dbReference type="InterPro" id="IPR025748">
    <property type="entry name" value="PrcB_C_dom"/>
</dbReference>
<keyword evidence="4" id="KW-1185">Reference proteome</keyword>
<dbReference type="EMBL" id="JXTG01000021">
    <property type="protein sequence ID" value="KIP20224.1"/>
    <property type="molecule type" value="Genomic_DNA"/>
</dbReference>
<feature type="signal peptide" evidence="1">
    <location>
        <begin position="1"/>
        <end position="21"/>
    </location>
</feature>
<evidence type="ECO:0000259" key="2">
    <source>
        <dbReference type="Pfam" id="PF14343"/>
    </source>
</evidence>
<proteinExistence type="predicted"/>
<accession>A0A0D0HJ24</accession>
<reference evidence="3 4" key="1">
    <citation type="submission" date="2015-01" db="EMBL/GenBank/DDBJ databases">
        <title>Genome sequence of Anoxybacillus ayderensis strain AB04.</title>
        <authorList>
            <person name="Belduz A.O."/>
            <person name="Canakci S."/>
            <person name="Chan K.-G."/>
            <person name="Kahar U.M."/>
            <person name="Yaakob A.S."/>
            <person name="Chan C.S."/>
            <person name="Goh K.M."/>
        </authorList>
    </citation>
    <scope>NUCLEOTIDE SEQUENCE [LARGE SCALE GENOMIC DNA]</scope>
    <source>
        <strain evidence="3 4">AB04</strain>
    </source>
</reference>